<dbReference type="AlphaFoldDB" id="A0A2G5P5C5"/>
<name>A0A2G5P5C5_9MYCO</name>
<sequence length="309" mass="35183">MFTAGNIKWTLRQRPSYLPSKDEVLAHFEHCLDTIAKDQRVDRDLFFPEGIARWRGGVMFSAVAAEFTARFNGANEDEVWDWFRRSYGLWATPHTGNLFLGLLSEAERVTVDSALNQVVMDHLVDVIDDDEQPRMLLRSGASLPLRPGSWMVNCTGYLNHLDFPYEPYLSPSGTTLSIQPQSAIMHLTSFGAYFGTHLFLSDRLSDAGLYEVDLMELYNASRKVFPPTLFALAAHNLSLCVDALPASAFRECGLDFDRWYPLPRRSIAQLKFLRQHRADRERARHALDTVRARYGVRCGPLSRELPRIA</sequence>
<evidence type="ECO:0000313" key="1">
    <source>
        <dbReference type="EMBL" id="PIB73467.1"/>
    </source>
</evidence>
<dbReference type="STRING" id="85968.GCA_900073015_03765"/>
<dbReference type="RefSeq" id="WP_090593595.1">
    <property type="nucleotide sequence ID" value="NZ_CP104302.1"/>
</dbReference>
<evidence type="ECO:0000313" key="2">
    <source>
        <dbReference type="Proteomes" id="UP000230551"/>
    </source>
</evidence>
<proteinExistence type="predicted"/>
<dbReference type="Proteomes" id="UP000230551">
    <property type="component" value="Unassembled WGS sequence"/>
</dbReference>
<protein>
    <submittedName>
        <fullName evidence="1">Uncharacterized protein</fullName>
    </submittedName>
</protein>
<comment type="caution">
    <text evidence="1">The sequence shown here is derived from an EMBL/GenBank/DDBJ whole genome shotgun (WGS) entry which is preliminary data.</text>
</comment>
<gene>
    <name evidence="1" type="ORF">CQY22_016615</name>
</gene>
<reference evidence="1 2" key="1">
    <citation type="journal article" date="2017" name="Infect. Genet. Evol.">
        <title>The new phylogeny of the genus Mycobacterium: The old and the news.</title>
        <authorList>
            <person name="Tortoli E."/>
            <person name="Fedrizzi T."/>
            <person name="Meehan C.J."/>
            <person name="Trovato A."/>
            <person name="Grottola A."/>
            <person name="Giacobazzi E."/>
            <person name="Serpini G.F."/>
            <person name="Tagliazucchi S."/>
            <person name="Fabio A."/>
            <person name="Bettua C."/>
            <person name="Bertorelli R."/>
            <person name="Frascaro F."/>
            <person name="De Sanctis V."/>
            <person name="Pecorari M."/>
            <person name="Jousson O."/>
            <person name="Segata N."/>
            <person name="Cirillo D.M."/>
        </authorList>
    </citation>
    <scope>NUCLEOTIDE SEQUENCE [LARGE SCALE GENOMIC DNA]</scope>
    <source>
        <strain evidence="1 2">CIP1034565</strain>
    </source>
</reference>
<dbReference type="OrthoDB" id="9773233at2"/>
<organism evidence="1 2">
    <name type="scientific">Mycolicibacterium brumae</name>
    <dbReference type="NCBI Taxonomy" id="85968"/>
    <lineage>
        <taxon>Bacteria</taxon>
        <taxon>Bacillati</taxon>
        <taxon>Actinomycetota</taxon>
        <taxon>Actinomycetes</taxon>
        <taxon>Mycobacteriales</taxon>
        <taxon>Mycobacteriaceae</taxon>
        <taxon>Mycolicibacterium</taxon>
    </lineage>
</organism>
<accession>A0A2G5P5C5</accession>
<keyword evidence="2" id="KW-1185">Reference proteome</keyword>
<dbReference type="EMBL" id="PDCN02000029">
    <property type="protein sequence ID" value="PIB73467.1"/>
    <property type="molecule type" value="Genomic_DNA"/>
</dbReference>